<dbReference type="Proteomes" id="UP000277580">
    <property type="component" value="Unassembled WGS sequence"/>
</dbReference>
<dbReference type="InParanoid" id="A0A3N4KCE2"/>
<feature type="region of interest" description="Disordered" evidence="1">
    <location>
        <begin position="155"/>
        <end position="191"/>
    </location>
</feature>
<dbReference type="OrthoDB" id="10508559at2759"/>
<feature type="compositionally biased region" description="Basic and acidic residues" evidence="1">
    <location>
        <begin position="155"/>
        <end position="164"/>
    </location>
</feature>
<evidence type="ECO:0000313" key="3">
    <source>
        <dbReference type="Proteomes" id="UP000277580"/>
    </source>
</evidence>
<dbReference type="AlphaFoldDB" id="A0A3N4KCE2"/>
<accession>A0A3N4KCE2</accession>
<name>A0A3N4KCE2_9PEZI</name>
<gene>
    <name evidence="2" type="ORF">P167DRAFT_440210</name>
</gene>
<feature type="compositionally biased region" description="Low complexity" evidence="1">
    <location>
        <begin position="165"/>
        <end position="184"/>
    </location>
</feature>
<evidence type="ECO:0000313" key="2">
    <source>
        <dbReference type="EMBL" id="RPB06982.1"/>
    </source>
</evidence>
<feature type="compositionally biased region" description="Polar residues" evidence="1">
    <location>
        <begin position="209"/>
        <end position="221"/>
    </location>
</feature>
<dbReference type="EMBL" id="ML119202">
    <property type="protein sequence ID" value="RPB06982.1"/>
    <property type="molecule type" value="Genomic_DNA"/>
</dbReference>
<proteinExistence type="predicted"/>
<organism evidence="2 3">
    <name type="scientific">Morchella conica CCBAS932</name>
    <dbReference type="NCBI Taxonomy" id="1392247"/>
    <lineage>
        <taxon>Eukaryota</taxon>
        <taxon>Fungi</taxon>
        <taxon>Dikarya</taxon>
        <taxon>Ascomycota</taxon>
        <taxon>Pezizomycotina</taxon>
        <taxon>Pezizomycetes</taxon>
        <taxon>Pezizales</taxon>
        <taxon>Morchellaceae</taxon>
        <taxon>Morchella</taxon>
    </lineage>
</organism>
<reference evidence="2 3" key="1">
    <citation type="journal article" date="2018" name="Nat. Ecol. Evol.">
        <title>Pezizomycetes genomes reveal the molecular basis of ectomycorrhizal truffle lifestyle.</title>
        <authorList>
            <person name="Murat C."/>
            <person name="Payen T."/>
            <person name="Noel B."/>
            <person name="Kuo A."/>
            <person name="Morin E."/>
            <person name="Chen J."/>
            <person name="Kohler A."/>
            <person name="Krizsan K."/>
            <person name="Balestrini R."/>
            <person name="Da Silva C."/>
            <person name="Montanini B."/>
            <person name="Hainaut M."/>
            <person name="Levati E."/>
            <person name="Barry K.W."/>
            <person name="Belfiori B."/>
            <person name="Cichocki N."/>
            <person name="Clum A."/>
            <person name="Dockter R.B."/>
            <person name="Fauchery L."/>
            <person name="Guy J."/>
            <person name="Iotti M."/>
            <person name="Le Tacon F."/>
            <person name="Lindquist E.A."/>
            <person name="Lipzen A."/>
            <person name="Malagnac F."/>
            <person name="Mello A."/>
            <person name="Molinier V."/>
            <person name="Miyauchi S."/>
            <person name="Poulain J."/>
            <person name="Riccioni C."/>
            <person name="Rubini A."/>
            <person name="Sitrit Y."/>
            <person name="Splivallo R."/>
            <person name="Traeger S."/>
            <person name="Wang M."/>
            <person name="Zifcakova L."/>
            <person name="Wipf D."/>
            <person name="Zambonelli A."/>
            <person name="Paolocci F."/>
            <person name="Nowrousian M."/>
            <person name="Ottonello S."/>
            <person name="Baldrian P."/>
            <person name="Spatafora J.W."/>
            <person name="Henrissat B."/>
            <person name="Nagy L.G."/>
            <person name="Aury J.M."/>
            <person name="Wincker P."/>
            <person name="Grigoriev I.V."/>
            <person name="Bonfante P."/>
            <person name="Martin F.M."/>
        </authorList>
    </citation>
    <scope>NUCLEOTIDE SEQUENCE [LARGE SCALE GENOMIC DNA]</scope>
    <source>
        <strain evidence="2 3">CCBAS932</strain>
    </source>
</reference>
<sequence length="334" mass="37126">MGRREAQEVETRPNSVFTRNGCPYIYWPKTPHLFLFIIPDYTACYYTLKMSVYNVGPYMHPNAASIARNPSAQSSPLDDSISASPKTETSSQEASTVACLHDANGTSEFTEFLTYFCYHRNSGLLSSCGSLSATTTPRSLQPRCAACAFASNRHPEQKQWRGKSEGYSQSEISSSFSGEQSQFGPADPRLSNSVLADEYDQLDPWVNPSAAQTPSINSPSTDAVPALSRPHPTIGERQPSSSPPVDPNPSRSGPTQHGGPYAFQNLPGYCGERNDENRFECFGDCRKRRLGRHGFGRRSNLLVHLRNCHGQQVPKYDREKSKKIRATYKQNVDR</sequence>
<feature type="region of interest" description="Disordered" evidence="1">
    <location>
        <begin position="204"/>
        <end position="265"/>
    </location>
</feature>
<feature type="compositionally biased region" description="Polar residues" evidence="1">
    <location>
        <begin position="68"/>
        <end position="89"/>
    </location>
</feature>
<protein>
    <submittedName>
        <fullName evidence="2">Uncharacterized protein</fullName>
    </submittedName>
</protein>
<evidence type="ECO:0000256" key="1">
    <source>
        <dbReference type="SAM" id="MobiDB-lite"/>
    </source>
</evidence>
<keyword evidence="3" id="KW-1185">Reference proteome</keyword>
<feature type="region of interest" description="Disordered" evidence="1">
    <location>
        <begin position="67"/>
        <end position="89"/>
    </location>
</feature>